<reference evidence="1 2" key="1">
    <citation type="submission" date="2017-08" db="EMBL/GenBank/DDBJ databases">
        <title>Draft genome sequence of filamentous cyanobacterium Calothrix elsteri CCALA 953.</title>
        <authorList>
            <person name="Gagunashvili A.N."/>
            <person name="Elster J."/>
            <person name="Andresson O.S."/>
        </authorList>
    </citation>
    <scope>NUCLEOTIDE SEQUENCE [LARGE SCALE GENOMIC DNA]</scope>
    <source>
        <strain evidence="1 2">CCALA 953</strain>
    </source>
</reference>
<organism evidence="1 2">
    <name type="scientific">Brunnivagina elsteri CCALA 953</name>
    <dbReference type="NCBI Taxonomy" id="987040"/>
    <lineage>
        <taxon>Bacteria</taxon>
        <taxon>Bacillati</taxon>
        <taxon>Cyanobacteriota</taxon>
        <taxon>Cyanophyceae</taxon>
        <taxon>Nostocales</taxon>
        <taxon>Calotrichaceae</taxon>
        <taxon>Brunnivagina</taxon>
    </lineage>
</organism>
<dbReference type="NCBIfam" id="NF010236">
    <property type="entry name" value="PRK13683.1"/>
    <property type="match status" value="1"/>
</dbReference>
<proteinExistence type="predicted"/>
<accession>A0A2A2TNY1</accession>
<comment type="caution">
    <text evidence="1">The sequence shown here is derived from an EMBL/GenBank/DDBJ whole genome shotgun (WGS) entry which is preliminary data.</text>
</comment>
<dbReference type="RefSeq" id="WP_095720354.1">
    <property type="nucleotide sequence ID" value="NZ_NTFS01000021.1"/>
</dbReference>
<evidence type="ECO:0000313" key="1">
    <source>
        <dbReference type="EMBL" id="PAX60135.1"/>
    </source>
</evidence>
<dbReference type="EMBL" id="NTFS01000021">
    <property type="protein sequence ID" value="PAX60135.1"/>
    <property type="molecule type" value="Genomic_DNA"/>
</dbReference>
<gene>
    <name evidence="1" type="ORF">CK510_03415</name>
</gene>
<keyword evidence="2" id="KW-1185">Reference proteome</keyword>
<dbReference type="Pfam" id="PF26132">
    <property type="entry name" value="UPF0367"/>
    <property type="match status" value="1"/>
</dbReference>
<dbReference type="Proteomes" id="UP000218238">
    <property type="component" value="Unassembled WGS sequence"/>
</dbReference>
<dbReference type="InterPro" id="IPR020885">
    <property type="entry name" value="UPF0367"/>
</dbReference>
<dbReference type="OrthoDB" id="516864at2"/>
<sequence length="89" mass="9573">MFTIDLTVKNTAFPLSVQRKTSEDAEAIYQLVITAMRSGTPDIIELKCEGKVEKKIAVRASEISGIQVGQREGAAAAGRTPGFFNATVE</sequence>
<name>A0A2A2TNY1_9CYAN</name>
<protein>
    <submittedName>
        <fullName evidence="1">Uncharacterized protein</fullName>
    </submittedName>
</protein>
<dbReference type="AlphaFoldDB" id="A0A2A2TNY1"/>
<evidence type="ECO:0000313" key="2">
    <source>
        <dbReference type="Proteomes" id="UP000218238"/>
    </source>
</evidence>